<proteinExistence type="predicted"/>
<feature type="compositionally biased region" description="Low complexity" evidence="1">
    <location>
        <begin position="12"/>
        <end position="23"/>
    </location>
</feature>
<dbReference type="RefSeq" id="WP_206230762.1">
    <property type="nucleotide sequence ID" value="NZ_JAFIWB010000027.1"/>
</dbReference>
<protein>
    <submittedName>
        <fullName evidence="2">Uncharacterized protein</fullName>
    </submittedName>
</protein>
<feature type="region of interest" description="Disordered" evidence="1">
    <location>
        <begin position="126"/>
        <end position="150"/>
    </location>
</feature>
<evidence type="ECO:0000256" key="1">
    <source>
        <dbReference type="SAM" id="MobiDB-lite"/>
    </source>
</evidence>
<feature type="compositionally biased region" description="Low complexity" evidence="1">
    <location>
        <begin position="41"/>
        <end position="57"/>
    </location>
</feature>
<feature type="compositionally biased region" description="Basic and acidic residues" evidence="1">
    <location>
        <begin position="24"/>
        <end position="34"/>
    </location>
</feature>
<reference evidence="2 3" key="1">
    <citation type="submission" date="2021-02" db="EMBL/GenBank/DDBJ databases">
        <title>Taxonomically Unique Crown Gall-Associated Xanthomonas Stains Have Deficiency in Virulence Repertories.</title>
        <authorList>
            <person name="Mafakheri H."/>
            <person name="Taghavi S.M."/>
            <person name="Dimkic I."/>
            <person name="Nemanja K."/>
            <person name="Osdaghi E."/>
        </authorList>
    </citation>
    <scope>NUCLEOTIDE SEQUENCE [LARGE SCALE GENOMIC DNA]</scope>
    <source>
        <strain evidence="2 3">FX4</strain>
    </source>
</reference>
<dbReference type="Proteomes" id="UP000695802">
    <property type="component" value="Unassembled WGS sequence"/>
</dbReference>
<organism evidence="2 3">
    <name type="scientific">Xanthomonas bonasiae</name>
    <dbReference type="NCBI Taxonomy" id="2810351"/>
    <lineage>
        <taxon>Bacteria</taxon>
        <taxon>Pseudomonadati</taxon>
        <taxon>Pseudomonadota</taxon>
        <taxon>Gammaproteobacteria</taxon>
        <taxon>Lysobacterales</taxon>
        <taxon>Lysobacteraceae</taxon>
        <taxon>Xanthomonas</taxon>
    </lineage>
</organism>
<evidence type="ECO:0000313" key="2">
    <source>
        <dbReference type="EMBL" id="MBN6104283.1"/>
    </source>
</evidence>
<comment type="caution">
    <text evidence="2">The sequence shown here is derived from an EMBL/GenBank/DDBJ whole genome shotgun (WGS) entry which is preliminary data.</text>
</comment>
<feature type="region of interest" description="Disordered" evidence="1">
    <location>
        <begin position="1"/>
        <end position="58"/>
    </location>
</feature>
<keyword evidence="3" id="KW-1185">Reference proteome</keyword>
<sequence>MMLPNANDEKTGQAAAQATAAAGRSDHLDDHAKEIGALPTAADAASESAPIAPDAEAPVPVGAGVEMRISHAPGLALPSAGAYFGEDSKTALAAQAALLKQMAATAEDATQLQEIDLPADAVVTVATAAPGTGAEQAGNTDDAPDHSDAR</sequence>
<gene>
    <name evidence="2" type="ORF">JR064_19145</name>
</gene>
<dbReference type="EMBL" id="JAFIWB010000027">
    <property type="protein sequence ID" value="MBN6104283.1"/>
    <property type="molecule type" value="Genomic_DNA"/>
</dbReference>
<evidence type="ECO:0000313" key="3">
    <source>
        <dbReference type="Proteomes" id="UP000695802"/>
    </source>
</evidence>
<accession>A0ABS3B7H2</accession>
<name>A0ABS3B7H2_9XANT</name>